<gene>
    <name evidence="1" type="ORF">SAMN05421742_102107</name>
</gene>
<evidence type="ECO:0000313" key="2">
    <source>
        <dbReference type="Proteomes" id="UP000217076"/>
    </source>
</evidence>
<reference evidence="2" key="1">
    <citation type="submission" date="2016-10" db="EMBL/GenBank/DDBJ databases">
        <authorList>
            <person name="Varghese N."/>
            <person name="Submissions S."/>
        </authorList>
    </citation>
    <scope>NUCLEOTIDE SEQUENCE [LARGE SCALE GENOMIC DNA]</scope>
    <source>
        <strain evidence="2">930I</strain>
    </source>
</reference>
<dbReference type="RefSeq" id="WP_092615561.1">
    <property type="nucleotide sequence ID" value="NZ_FNCV01000002.1"/>
</dbReference>
<organism evidence="1 2">
    <name type="scientific">Roseospirillum parvum</name>
    <dbReference type="NCBI Taxonomy" id="83401"/>
    <lineage>
        <taxon>Bacteria</taxon>
        <taxon>Pseudomonadati</taxon>
        <taxon>Pseudomonadota</taxon>
        <taxon>Alphaproteobacteria</taxon>
        <taxon>Rhodospirillales</taxon>
        <taxon>Rhodospirillaceae</taxon>
        <taxon>Roseospirillum</taxon>
    </lineage>
</organism>
<keyword evidence="2" id="KW-1185">Reference proteome</keyword>
<dbReference type="AlphaFoldDB" id="A0A1G7W7Z9"/>
<proteinExistence type="predicted"/>
<dbReference type="EMBL" id="FNCV01000002">
    <property type="protein sequence ID" value="SDG68043.1"/>
    <property type="molecule type" value="Genomic_DNA"/>
</dbReference>
<dbReference type="Proteomes" id="UP000217076">
    <property type="component" value="Unassembled WGS sequence"/>
</dbReference>
<dbReference type="STRING" id="83401.SAMN05421742_102107"/>
<evidence type="ECO:0000313" key="1">
    <source>
        <dbReference type="EMBL" id="SDG68043.1"/>
    </source>
</evidence>
<protein>
    <submittedName>
        <fullName evidence="1">Uncharacterized protein</fullName>
    </submittedName>
</protein>
<name>A0A1G7W7Z9_9PROT</name>
<sequence>MSPPTTTPPPDRRALAGLFAADPATARRFDGPVPAWEQPPHDRPPAADPAAVLADLCATTRAELAARRRRLGPVAPGDRRLAHLGRRLATLRASAAKARRPSR</sequence>
<accession>A0A1G7W7Z9</accession>